<proteinExistence type="predicted"/>
<name>A0ABU7ZA31_9MICO</name>
<protein>
    <recommendedName>
        <fullName evidence="5">Superfamily III holin-X</fullName>
    </recommendedName>
</protein>
<evidence type="ECO:0000313" key="3">
    <source>
        <dbReference type="EMBL" id="MEG3616238.1"/>
    </source>
</evidence>
<keyword evidence="2" id="KW-0812">Transmembrane</keyword>
<sequence length="112" mass="11145">MRRTVEKGRKLMKKVLLTGGAVALGDGLLLGTTIALGWTVAAILLVGVGVAGATMVAVATPAPRAPARAATVTLGLPLRETAAESADEPVPTIEQDDGTAEPHVGDAAPVAA</sequence>
<feature type="region of interest" description="Disordered" evidence="1">
    <location>
        <begin position="82"/>
        <end position="112"/>
    </location>
</feature>
<feature type="transmembrane region" description="Helical" evidence="2">
    <location>
        <begin position="41"/>
        <end position="59"/>
    </location>
</feature>
<evidence type="ECO:0000256" key="2">
    <source>
        <dbReference type="SAM" id="Phobius"/>
    </source>
</evidence>
<evidence type="ECO:0008006" key="5">
    <source>
        <dbReference type="Google" id="ProtNLM"/>
    </source>
</evidence>
<accession>A0ABU7ZA31</accession>
<comment type="caution">
    <text evidence="3">The sequence shown here is derived from an EMBL/GenBank/DDBJ whole genome shotgun (WGS) entry which is preliminary data.</text>
</comment>
<reference evidence="3" key="1">
    <citation type="journal article" date="2024" name="Antonie Van Leeuwenhoek">
        <title>Isoptericola haloaureus sp. nov., a dimorphic actinobacterium isolated from mangrove sediments of southeast India, implicating biosaline agricultural significance through nitrogen fixation and salt tolerance genes.</title>
        <authorList>
            <person name="Prathaban M."/>
            <person name="Prathiviraj R."/>
            <person name="Ravichandran M."/>
            <person name="Natarajan S.D."/>
            <person name="Sobanaa M."/>
            <person name="Hari Krishna Kumar S."/>
            <person name="Chandrasekar V."/>
            <person name="Selvin J."/>
        </authorList>
    </citation>
    <scope>NUCLEOTIDE SEQUENCE</scope>
    <source>
        <strain evidence="3">MP1014</strain>
    </source>
</reference>
<keyword evidence="2" id="KW-0472">Membrane</keyword>
<dbReference type="Proteomes" id="UP001310387">
    <property type="component" value="Unassembled WGS sequence"/>
</dbReference>
<keyword evidence="2" id="KW-1133">Transmembrane helix</keyword>
<dbReference type="RefSeq" id="WP_332902732.1">
    <property type="nucleotide sequence ID" value="NZ_JBAGLP010000118.1"/>
</dbReference>
<evidence type="ECO:0000313" key="4">
    <source>
        <dbReference type="Proteomes" id="UP001310387"/>
    </source>
</evidence>
<keyword evidence="4" id="KW-1185">Reference proteome</keyword>
<evidence type="ECO:0000256" key="1">
    <source>
        <dbReference type="SAM" id="MobiDB-lite"/>
    </source>
</evidence>
<organism evidence="3 4">
    <name type="scientific">Isoptericola haloaureus</name>
    <dbReference type="NCBI Taxonomy" id="1542902"/>
    <lineage>
        <taxon>Bacteria</taxon>
        <taxon>Bacillati</taxon>
        <taxon>Actinomycetota</taxon>
        <taxon>Actinomycetes</taxon>
        <taxon>Micrococcales</taxon>
        <taxon>Promicromonosporaceae</taxon>
        <taxon>Isoptericola</taxon>
    </lineage>
</organism>
<reference evidence="3" key="2">
    <citation type="submission" date="2024-02" db="EMBL/GenBank/DDBJ databases">
        <authorList>
            <person name="Prathaban M."/>
            <person name="Mythili R."/>
            <person name="Sharmila Devi N."/>
            <person name="Sobanaa M."/>
            <person name="Prathiviraj R."/>
            <person name="Selvin J."/>
        </authorList>
    </citation>
    <scope>NUCLEOTIDE SEQUENCE</scope>
    <source>
        <strain evidence="3">MP1014</strain>
    </source>
</reference>
<gene>
    <name evidence="3" type="ORF">V5O49_13995</name>
</gene>
<dbReference type="EMBL" id="JBAGLP010000118">
    <property type="protein sequence ID" value="MEG3616238.1"/>
    <property type="molecule type" value="Genomic_DNA"/>
</dbReference>